<dbReference type="STRING" id="1121338.CLTEP_10050"/>
<feature type="transmembrane region" description="Helical" evidence="1">
    <location>
        <begin position="31"/>
        <end position="51"/>
    </location>
</feature>
<evidence type="ECO:0000313" key="2">
    <source>
        <dbReference type="EMBL" id="KYH35012.1"/>
    </source>
</evidence>
<dbReference type="OrthoDB" id="1956705at2"/>
<organism evidence="2 3">
    <name type="scientific">Clostridium tepidiprofundi DSM 19306</name>
    <dbReference type="NCBI Taxonomy" id="1121338"/>
    <lineage>
        <taxon>Bacteria</taxon>
        <taxon>Bacillati</taxon>
        <taxon>Bacillota</taxon>
        <taxon>Clostridia</taxon>
        <taxon>Eubacteriales</taxon>
        <taxon>Clostridiaceae</taxon>
        <taxon>Clostridium</taxon>
    </lineage>
</organism>
<dbReference type="AlphaFoldDB" id="A0A151B5H0"/>
<dbReference type="PATRIC" id="fig|1121338.3.peg.1038"/>
<keyword evidence="1" id="KW-0812">Transmembrane</keyword>
<keyword evidence="1" id="KW-0472">Membrane</keyword>
<evidence type="ECO:0000256" key="1">
    <source>
        <dbReference type="SAM" id="Phobius"/>
    </source>
</evidence>
<dbReference type="RefSeq" id="WP_066823471.1">
    <property type="nucleotide sequence ID" value="NZ_LTBA01000007.1"/>
</dbReference>
<proteinExistence type="predicted"/>
<comment type="caution">
    <text evidence="2">The sequence shown here is derived from an EMBL/GenBank/DDBJ whole genome shotgun (WGS) entry which is preliminary data.</text>
</comment>
<feature type="transmembrane region" description="Helical" evidence="1">
    <location>
        <begin position="7"/>
        <end position="25"/>
    </location>
</feature>
<keyword evidence="3" id="KW-1185">Reference proteome</keyword>
<dbReference type="Proteomes" id="UP000075531">
    <property type="component" value="Unassembled WGS sequence"/>
</dbReference>
<feature type="transmembrane region" description="Helical" evidence="1">
    <location>
        <begin position="108"/>
        <end position="131"/>
    </location>
</feature>
<protein>
    <submittedName>
        <fullName evidence="2">Uncharacterized protein</fullName>
    </submittedName>
</protein>
<feature type="transmembrane region" description="Helical" evidence="1">
    <location>
        <begin position="58"/>
        <end position="81"/>
    </location>
</feature>
<accession>A0A151B5H0</accession>
<reference evidence="2 3" key="1">
    <citation type="submission" date="2016-02" db="EMBL/GenBank/DDBJ databases">
        <title>Genome sequence of Clostridium tepidiprofundi DSM 19306.</title>
        <authorList>
            <person name="Poehlein A."/>
            <person name="Daniel R."/>
        </authorList>
    </citation>
    <scope>NUCLEOTIDE SEQUENCE [LARGE SCALE GENOMIC DNA]</scope>
    <source>
        <strain evidence="2 3">DSM 19306</strain>
    </source>
</reference>
<name>A0A151B5H0_9CLOT</name>
<dbReference type="EMBL" id="LTBA01000007">
    <property type="protein sequence ID" value="KYH35012.1"/>
    <property type="molecule type" value="Genomic_DNA"/>
</dbReference>
<evidence type="ECO:0000313" key="3">
    <source>
        <dbReference type="Proteomes" id="UP000075531"/>
    </source>
</evidence>
<gene>
    <name evidence="2" type="ORF">CLTEP_10050</name>
</gene>
<sequence>MSVKSEALIARKISFYFTILCALFLALSPQFLGFVLPLLFIIPIFMGLFGIKHRKKSGYLIALGIVPIAFAISTVWIKYFISIRGNFNTELTRISSHYSISVSTAQTLTLFFVALSFVMLFVSIVVFAKLLKYKSIFR</sequence>
<keyword evidence="1" id="KW-1133">Transmembrane helix</keyword>